<protein>
    <recommendedName>
        <fullName evidence="7">Methyltransferase domain-containing protein</fullName>
    </recommendedName>
</protein>
<dbReference type="PANTHER" id="PTHR35897:SF1">
    <property type="entry name" value="METHYLTRANSFERASE AUSD"/>
    <property type="match status" value="1"/>
</dbReference>
<evidence type="ECO:0000313" key="6">
    <source>
        <dbReference type="Proteomes" id="UP001175000"/>
    </source>
</evidence>
<evidence type="ECO:0008006" key="7">
    <source>
        <dbReference type="Google" id="ProtNLM"/>
    </source>
</evidence>
<evidence type="ECO:0000256" key="1">
    <source>
        <dbReference type="ARBA" id="ARBA00005179"/>
    </source>
</evidence>
<evidence type="ECO:0000313" key="5">
    <source>
        <dbReference type="EMBL" id="KAK0611622.1"/>
    </source>
</evidence>
<keyword evidence="6" id="KW-1185">Reference proteome</keyword>
<evidence type="ECO:0000256" key="2">
    <source>
        <dbReference type="ARBA" id="ARBA00022679"/>
    </source>
</evidence>
<organism evidence="5 6">
    <name type="scientific">Immersiella caudata</name>
    <dbReference type="NCBI Taxonomy" id="314043"/>
    <lineage>
        <taxon>Eukaryota</taxon>
        <taxon>Fungi</taxon>
        <taxon>Dikarya</taxon>
        <taxon>Ascomycota</taxon>
        <taxon>Pezizomycotina</taxon>
        <taxon>Sordariomycetes</taxon>
        <taxon>Sordariomycetidae</taxon>
        <taxon>Sordariales</taxon>
        <taxon>Lasiosphaeriaceae</taxon>
        <taxon>Immersiella</taxon>
    </lineage>
</organism>
<reference evidence="5" key="1">
    <citation type="submission" date="2023-06" db="EMBL/GenBank/DDBJ databases">
        <title>Genome-scale phylogeny and comparative genomics of the fungal order Sordariales.</title>
        <authorList>
            <consortium name="Lawrence Berkeley National Laboratory"/>
            <person name="Hensen N."/>
            <person name="Bonometti L."/>
            <person name="Westerberg I."/>
            <person name="Brannstrom I.O."/>
            <person name="Guillou S."/>
            <person name="Cros-Aarteil S."/>
            <person name="Calhoun S."/>
            <person name="Haridas S."/>
            <person name="Kuo A."/>
            <person name="Mondo S."/>
            <person name="Pangilinan J."/>
            <person name="Riley R."/>
            <person name="Labutti K."/>
            <person name="Andreopoulos B."/>
            <person name="Lipzen A."/>
            <person name="Chen C."/>
            <person name="Yanf M."/>
            <person name="Daum C."/>
            <person name="Ng V."/>
            <person name="Clum A."/>
            <person name="Steindorff A."/>
            <person name="Ohm R."/>
            <person name="Martin F."/>
            <person name="Silar P."/>
            <person name="Natvig D."/>
            <person name="Lalanne C."/>
            <person name="Gautier V."/>
            <person name="Ament-Velasquez S.L."/>
            <person name="Kruys A."/>
            <person name="Hutchinson M.I."/>
            <person name="Powell A.J."/>
            <person name="Barry K."/>
            <person name="Miller A.N."/>
            <person name="Grigoriev I.V."/>
            <person name="Debuchy R."/>
            <person name="Gladieux P."/>
            <person name="Thoren M.H."/>
            <person name="Johannesson H."/>
        </authorList>
    </citation>
    <scope>NUCLEOTIDE SEQUENCE</scope>
    <source>
        <strain evidence="5">CBS 606.72</strain>
    </source>
</reference>
<feature type="non-terminal residue" evidence="5">
    <location>
        <position position="1"/>
    </location>
</feature>
<dbReference type="InterPro" id="IPR051654">
    <property type="entry name" value="Meroterpenoid_MTases"/>
</dbReference>
<feature type="non-terminal residue" evidence="5">
    <location>
        <position position="219"/>
    </location>
</feature>
<dbReference type="Proteomes" id="UP001175000">
    <property type="component" value="Unassembled WGS sequence"/>
</dbReference>
<sequence length="219" mass="24806">LLQHYSHIPPDRIEPHLRAVREKAFAVYNYPCLGRWRFLDLYITTLPIYPSLLARVKAGAVFLDAACCVGQVLRQLAYDGAPERNLKGFDLRRDFIELGYELFKDRGTFEGEFFTGDVFAKGGEQGKGLEGLDGKVDIVHAAAFFHLFGWEEQVELGVRLVRFFRKGGEDQVVVGRQVGREEGGVEGGRYLHDGGSLQRLWDVIGERTGTRWKVESELE</sequence>
<dbReference type="Gene3D" id="3.40.50.150">
    <property type="entry name" value="Vaccinia Virus protein VP39"/>
    <property type="match status" value="1"/>
</dbReference>
<accession>A0AA39WAC8</accession>
<dbReference type="AlphaFoldDB" id="A0AA39WAC8"/>
<dbReference type="EMBL" id="JAULSU010000007">
    <property type="protein sequence ID" value="KAK0611622.1"/>
    <property type="molecule type" value="Genomic_DNA"/>
</dbReference>
<evidence type="ECO:0000256" key="3">
    <source>
        <dbReference type="ARBA" id="ARBA00022691"/>
    </source>
</evidence>
<dbReference type="InterPro" id="IPR029063">
    <property type="entry name" value="SAM-dependent_MTases_sf"/>
</dbReference>
<comment type="pathway">
    <text evidence="1">Secondary metabolite biosynthesis.</text>
</comment>
<keyword evidence="3" id="KW-0949">S-adenosyl-L-methionine</keyword>
<gene>
    <name evidence="5" type="ORF">B0T14DRAFT_390477</name>
</gene>
<dbReference type="GO" id="GO:0016740">
    <property type="term" value="F:transferase activity"/>
    <property type="evidence" value="ECO:0007669"/>
    <property type="project" value="UniProtKB-KW"/>
</dbReference>
<keyword evidence="2" id="KW-0808">Transferase</keyword>
<comment type="similarity">
    <text evidence="4">Belongs to the class I-like SAM-binding methyltransferase superfamily.</text>
</comment>
<evidence type="ECO:0000256" key="4">
    <source>
        <dbReference type="ARBA" id="ARBA00038314"/>
    </source>
</evidence>
<proteinExistence type="inferred from homology"/>
<dbReference type="SUPFAM" id="SSF53335">
    <property type="entry name" value="S-adenosyl-L-methionine-dependent methyltransferases"/>
    <property type="match status" value="1"/>
</dbReference>
<dbReference type="PANTHER" id="PTHR35897">
    <property type="entry name" value="METHYLTRANSFERASE AUSD"/>
    <property type="match status" value="1"/>
</dbReference>
<name>A0AA39WAC8_9PEZI</name>
<comment type="caution">
    <text evidence="5">The sequence shown here is derived from an EMBL/GenBank/DDBJ whole genome shotgun (WGS) entry which is preliminary data.</text>
</comment>